<dbReference type="Pfam" id="PF09848">
    <property type="entry name" value="SLFN-g3_helicase"/>
    <property type="match status" value="1"/>
</dbReference>
<feature type="domain" description="Schlafen AlbA-2" evidence="4">
    <location>
        <begin position="245"/>
        <end position="357"/>
    </location>
</feature>
<feature type="domain" description="Schlafen group 3-like DNA/RNA helicase" evidence="5">
    <location>
        <begin position="626"/>
        <end position="743"/>
    </location>
</feature>
<dbReference type="Proteomes" id="UP000286641">
    <property type="component" value="Unplaced"/>
</dbReference>
<dbReference type="InterPro" id="IPR027417">
    <property type="entry name" value="P-loop_NTPase"/>
</dbReference>
<evidence type="ECO:0000259" key="5">
    <source>
        <dbReference type="Pfam" id="PF09848"/>
    </source>
</evidence>
<sequence length="941" mass="106695">MSSPELLSAPDVWSAVGRNFQRQGSSGGSASWEAAKAGRTFQDRNGTSAEKMSVKVDLETKFAECVLNVGKVILGNKQRNEMRPQLQKKQNKIIMNAICALLNSGGGVVKAEIENKDYSYQIHGVGLKMPSIFNGYLDEMQQGDLFFIFVKSWNAEASGVRLATLSSNLYHRYRASTDVMNSQEALAFLKGRTQTLVNTNDSSSLSPQKVRAGVQDDGNIRASAAALFARTHLQFLEELNFTTSLHVEFKMFSTEVSQCFNESLPSCVSAFANTEGGYIFFGVCDETKQVIGCEKEKVDLVALSHSIDCCIRKLPVHHFCTQRHEIKYAVKFLEVHRKGALHGYVCAIKVERFCCAVFAEVPSSWQVKDNRVKQLVTKEWIAWMMEADPDLSRFSEMVLALSLSSSTPRSRTVCTHKNFECLKEQQKRYFPVLSDRVVYTPENLYKELFSKHKGLRDLINKEMHRFSQGILIFSRSWAVDLGLPEKQGVICDALLLSQNNIPLLYTILSECNASRMGYSMTVARTLKQKLVNTGGYTGKLCITPLVFLLNPDRTAETLHCSDLPIYPESYNLRTTQHVEALLQSLVIVLLGFRSFLSEELGSEVLNILTDKQYELLSKNIRMTRELFIHGLPGSGKTILALRIMEKIRNVFHCQPSDILYICENQPLRKFVSKKNICQAVTRKTFMKNDFQKIQHIIIDEAQNFRTEDGDWYEKAKNITQRENDCPGILWIFLDYFQTSHLSHSGLPALEAQYPREELTRVVRNADPIANYLQEVMQEVKENPPPNIPLGSLDMVRKAKWAQGIPGNFEIMEYLDLEEMVVQVAEKCQSLFRNGYSPKDIAVLFSKASEVEKYRDKLLRAMRKRKISQLSEESDLLVQIKDASDIMANHIVLDSVRRFSGLERNIVFGFNPTAAEPAVFHNLLLCLASRAKKHLYILKVSI</sequence>
<dbReference type="AlphaFoldDB" id="A0A3Q7MJH6"/>
<keyword evidence="9" id="KW-1185">Reference proteome</keyword>
<feature type="domain" description="Schlafen GTPase-like" evidence="8">
    <location>
        <begin position="436"/>
        <end position="572"/>
    </location>
</feature>
<dbReference type="PANTHER" id="PTHR12155">
    <property type="entry name" value="SCHLAFEN"/>
    <property type="match status" value="1"/>
</dbReference>
<evidence type="ECO:0000256" key="1">
    <source>
        <dbReference type="ARBA" id="ARBA00010114"/>
    </source>
</evidence>
<comment type="similarity">
    <text evidence="1">Belongs to the Schlafen family. Subgroup III subfamily.</text>
</comment>
<dbReference type="Gene3D" id="3.40.50.300">
    <property type="entry name" value="P-loop containing nucleotide triphosphate hydrolases"/>
    <property type="match status" value="2"/>
</dbReference>
<dbReference type="FunFam" id="3.40.50.300:FF:001322">
    <property type="entry name" value="Schlafen family member 11"/>
    <property type="match status" value="1"/>
</dbReference>
<dbReference type="InterPro" id="IPR018647">
    <property type="entry name" value="SLFN_3-like_DNA/RNA_helicase"/>
</dbReference>
<dbReference type="InterPro" id="IPR029684">
    <property type="entry name" value="Schlafen"/>
</dbReference>
<organism evidence="9 10">
    <name type="scientific">Callorhinus ursinus</name>
    <name type="common">Northern fur seal</name>
    <dbReference type="NCBI Taxonomy" id="34884"/>
    <lineage>
        <taxon>Eukaryota</taxon>
        <taxon>Metazoa</taxon>
        <taxon>Chordata</taxon>
        <taxon>Craniata</taxon>
        <taxon>Vertebrata</taxon>
        <taxon>Euteleostomi</taxon>
        <taxon>Mammalia</taxon>
        <taxon>Eutheria</taxon>
        <taxon>Laurasiatheria</taxon>
        <taxon>Carnivora</taxon>
        <taxon>Caniformia</taxon>
        <taxon>Pinnipedia</taxon>
        <taxon>Otariidae</taxon>
        <taxon>Callorhinus</taxon>
    </lineage>
</organism>
<evidence type="ECO:0000259" key="4">
    <source>
        <dbReference type="Pfam" id="PF04326"/>
    </source>
</evidence>
<dbReference type="Pfam" id="PF04326">
    <property type="entry name" value="SLFN_AlbA_2"/>
    <property type="match status" value="1"/>
</dbReference>
<keyword evidence="2" id="KW-0547">Nucleotide-binding</keyword>
<dbReference type="Pfam" id="PF17057">
    <property type="entry name" value="B3R"/>
    <property type="match status" value="1"/>
</dbReference>
<feature type="domain" description="UvrD-like helicase C-terminal" evidence="6">
    <location>
        <begin position="889"/>
        <end position="936"/>
    </location>
</feature>
<evidence type="ECO:0000256" key="2">
    <source>
        <dbReference type="ARBA" id="ARBA00022741"/>
    </source>
</evidence>
<name>A0A3Q7MJH6_CALUR</name>
<evidence type="ECO:0000259" key="8">
    <source>
        <dbReference type="Pfam" id="PF21026"/>
    </source>
</evidence>
<gene>
    <name evidence="10" type="primary">LOC112808263</name>
</gene>
<dbReference type="RefSeq" id="XP_025707070.1">
    <property type="nucleotide sequence ID" value="XM_025851285.1"/>
</dbReference>
<keyword evidence="3" id="KW-0067">ATP-binding</keyword>
<proteinExistence type="inferred from homology"/>
<accession>A0A3Q7MJH6</accession>
<dbReference type="InterPro" id="IPR038461">
    <property type="entry name" value="Schlafen_AlbA_2_dom_sf"/>
</dbReference>
<dbReference type="SUPFAM" id="SSF52540">
    <property type="entry name" value="P-loop containing nucleoside triphosphate hydrolases"/>
    <property type="match status" value="1"/>
</dbReference>
<dbReference type="GO" id="GO:0005524">
    <property type="term" value="F:ATP binding"/>
    <property type="evidence" value="ECO:0007669"/>
    <property type="project" value="UniProtKB-KW"/>
</dbReference>
<dbReference type="PANTHER" id="PTHR12155:SF26">
    <property type="entry name" value="SCHLAFEN FAMILY MEMBER 5"/>
    <property type="match status" value="1"/>
</dbReference>
<dbReference type="Pfam" id="PF21026">
    <property type="entry name" value="SLFN_GTPase-like"/>
    <property type="match status" value="1"/>
</dbReference>
<evidence type="ECO:0000313" key="9">
    <source>
        <dbReference type="Proteomes" id="UP000286641"/>
    </source>
</evidence>
<evidence type="ECO:0000259" key="6">
    <source>
        <dbReference type="Pfam" id="PF13538"/>
    </source>
</evidence>
<evidence type="ECO:0000256" key="3">
    <source>
        <dbReference type="ARBA" id="ARBA00022840"/>
    </source>
</evidence>
<feature type="domain" description="Poxin-Schlafen/Schlafen-like N-terminal" evidence="7">
    <location>
        <begin position="129"/>
        <end position="241"/>
    </location>
</feature>
<dbReference type="InterPro" id="IPR007421">
    <property type="entry name" value="Schlafen_AlbA_2_dom"/>
</dbReference>
<dbReference type="GeneID" id="112808263"/>
<dbReference type="Pfam" id="PF13538">
    <property type="entry name" value="UvrD_C_2"/>
    <property type="match status" value="1"/>
</dbReference>
<dbReference type="FunFam" id="3.30.950.30:FF:000001">
    <property type="entry name" value="Schlafen family member 14"/>
    <property type="match status" value="1"/>
</dbReference>
<protein>
    <submittedName>
        <fullName evidence="10">Schlafen family member 5-like isoform X1</fullName>
    </submittedName>
</protein>
<dbReference type="Gene3D" id="3.30.950.30">
    <property type="entry name" value="Schlafen, AAA domain"/>
    <property type="match status" value="1"/>
</dbReference>
<evidence type="ECO:0000313" key="10">
    <source>
        <dbReference type="RefSeq" id="XP_025707070.1"/>
    </source>
</evidence>
<reference evidence="10" key="2">
    <citation type="submission" date="2025-08" db="UniProtKB">
        <authorList>
            <consortium name="RefSeq"/>
        </authorList>
    </citation>
    <scope>IDENTIFICATION</scope>
    <source>
        <tissue evidence="10">Blood</tissue>
    </source>
</reference>
<reference key="1">
    <citation type="submission" date="2019-01" db="UniProtKB">
        <authorList>
            <consortium name="RefSeq"/>
        </authorList>
    </citation>
    <scope>IDENTIFICATION</scope>
</reference>
<evidence type="ECO:0000259" key="7">
    <source>
        <dbReference type="Pfam" id="PF17057"/>
    </source>
</evidence>
<dbReference type="InParanoid" id="A0A3Q7MJH6"/>
<dbReference type="InterPro" id="IPR031450">
    <property type="entry name" value="Poxin-SLFN/SLFN_N"/>
</dbReference>
<dbReference type="InterPro" id="IPR027785">
    <property type="entry name" value="UvrD-like_helicase_C"/>
</dbReference>
<dbReference type="InterPro" id="IPR048729">
    <property type="entry name" value="SLFN_GTPase-like"/>
</dbReference>